<sequence>MALHIKIYKKGFTLIELMIVIAIIGILASVAINLTLKLTEKAHIDTLISDLSMAYKASVAYNAENPDGTVNLDILKDYGYVQSEKVNLEIVNENADSLKITAKHPGVHGVYELNEKGHISKQ</sequence>
<dbReference type="InterPro" id="IPR000983">
    <property type="entry name" value="Bac_GSPG_pilin"/>
</dbReference>
<evidence type="ECO:0000313" key="3">
    <source>
        <dbReference type="EMBL" id="KPJ63681.1"/>
    </source>
</evidence>
<comment type="caution">
    <text evidence="3">The sequence shown here is derived from an EMBL/GenBank/DDBJ whole genome shotgun (WGS) entry which is preliminary data.</text>
</comment>
<accession>A0A0S7XMG6</accession>
<dbReference type="PATRIC" id="fig|1703775.3.peg.2214"/>
<dbReference type="EMBL" id="LIZX01000225">
    <property type="protein sequence ID" value="KPJ63681.1"/>
    <property type="molecule type" value="Genomic_DNA"/>
</dbReference>
<keyword evidence="2" id="KW-0472">Membrane</keyword>
<dbReference type="InterPro" id="IPR045584">
    <property type="entry name" value="Pilin-like"/>
</dbReference>
<protein>
    <recommendedName>
        <fullName evidence="5">Type II secretion system protein GspG C-terminal domain-containing protein</fullName>
    </recommendedName>
</protein>
<dbReference type="GO" id="GO:0015628">
    <property type="term" value="P:protein secretion by the type II secretion system"/>
    <property type="evidence" value="ECO:0007669"/>
    <property type="project" value="InterPro"/>
</dbReference>
<proteinExistence type="predicted"/>
<evidence type="ECO:0000256" key="2">
    <source>
        <dbReference type="SAM" id="Phobius"/>
    </source>
</evidence>
<dbReference type="PRINTS" id="PR00813">
    <property type="entry name" value="BCTERIALGSPG"/>
</dbReference>
<dbReference type="InterPro" id="IPR012902">
    <property type="entry name" value="N_methyl_site"/>
</dbReference>
<dbReference type="GO" id="GO:0015627">
    <property type="term" value="C:type II protein secretion system complex"/>
    <property type="evidence" value="ECO:0007669"/>
    <property type="project" value="InterPro"/>
</dbReference>
<reference evidence="3 4" key="1">
    <citation type="journal article" date="2015" name="Microbiome">
        <title>Genomic resolution of linkages in carbon, nitrogen, and sulfur cycling among widespread estuary sediment bacteria.</title>
        <authorList>
            <person name="Baker B.J."/>
            <person name="Lazar C.S."/>
            <person name="Teske A.P."/>
            <person name="Dick G.J."/>
        </authorList>
    </citation>
    <scope>NUCLEOTIDE SEQUENCE [LARGE SCALE GENOMIC DNA]</scope>
    <source>
        <strain evidence="3">DG_54_3</strain>
    </source>
</reference>
<dbReference type="SUPFAM" id="SSF54523">
    <property type="entry name" value="Pili subunits"/>
    <property type="match status" value="1"/>
</dbReference>
<dbReference type="Proteomes" id="UP000051861">
    <property type="component" value="Unassembled WGS sequence"/>
</dbReference>
<gene>
    <name evidence="3" type="ORF">AMJ44_14180</name>
</gene>
<dbReference type="Gene3D" id="3.30.700.10">
    <property type="entry name" value="Glycoprotein, Type 4 Pilin"/>
    <property type="match status" value="1"/>
</dbReference>
<dbReference type="AlphaFoldDB" id="A0A0S7XMG6"/>
<dbReference type="PROSITE" id="PS00409">
    <property type="entry name" value="PROKAR_NTER_METHYL"/>
    <property type="match status" value="1"/>
</dbReference>
<dbReference type="Pfam" id="PF07963">
    <property type="entry name" value="N_methyl"/>
    <property type="match status" value="1"/>
</dbReference>
<keyword evidence="2" id="KW-0812">Transmembrane</keyword>
<name>A0A0S7XMG6_UNCSA</name>
<feature type="transmembrane region" description="Helical" evidence="2">
    <location>
        <begin position="12"/>
        <end position="36"/>
    </location>
</feature>
<keyword evidence="2" id="KW-1133">Transmembrane helix</keyword>
<evidence type="ECO:0000313" key="4">
    <source>
        <dbReference type="Proteomes" id="UP000051861"/>
    </source>
</evidence>
<evidence type="ECO:0000256" key="1">
    <source>
        <dbReference type="ARBA" id="ARBA00022481"/>
    </source>
</evidence>
<organism evidence="3 4">
    <name type="scientific">candidate division WOR-1 bacterium DG_54_3</name>
    <dbReference type="NCBI Taxonomy" id="1703775"/>
    <lineage>
        <taxon>Bacteria</taxon>
        <taxon>Bacillati</taxon>
        <taxon>Saganbacteria</taxon>
    </lineage>
</organism>
<keyword evidence="1" id="KW-0488">Methylation</keyword>
<evidence type="ECO:0008006" key="5">
    <source>
        <dbReference type="Google" id="ProtNLM"/>
    </source>
</evidence>
<dbReference type="NCBIfam" id="TIGR02532">
    <property type="entry name" value="IV_pilin_GFxxxE"/>
    <property type="match status" value="1"/>
</dbReference>